<feature type="domain" description="Transposase IS110-like N-terminal" evidence="1">
    <location>
        <begin position="5"/>
        <end position="160"/>
    </location>
</feature>
<dbReference type="AlphaFoldDB" id="A0A917QM91"/>
<dbReference type="PANTHER" id="PTHR33055">
    <property type="entry name" value="TRANSPOSASE FOR INSERTION SEQUENCE ELEMENT IS1111A"/>
    <property type="match status" value="1"/>
</dbReference>
<evidence type="ECO:0000259" key="2">
    <source>
        <dbReference type="Pfam" id="PF02371"/>
    </source>
</evidence>
<dbReference type="InterPro" id="IPR003346">
    <property type="entry name" value="Transposase_20"/>
</dbReference>
<feature type="domain" description="Transposase IS116/IS110/IS902 C-terminal" evidence="2">
    <location>
        <begin position="269"/>
        <end position="353"/>
    </location>
</feature>
<evidence type="ECO:0000313" key="3">
    <source>
        <dbReference type="EMBL" id="GGK55859.1"/>
    </source>
</evidence>
<protein>
    <submittedName>
        <fullName evidence="3">IS110 family transposase</fullName>
    </submittedName>
</protein>
<reference evidence="3 4" key="1">
    <citation type="journal article" date="2014" name="Int. J. Syst. Evol. Microbiol.">
        <title>Complete genome sequence of Corynebacterium casei LMG S-19264T (=DSM 44701T), isolated from a smear-ripened cheese.</title>
        <authorList>
            <consortium name="US DOE Joint Genome Institute (JGI-PGF)"/>
            <person name="Walter F."/>
            <person name="Albersmeier A."/>
            <person name="Kalinowski J."/>
            <person name="Ruckert C."/>
        </authorList>
    </citation>
    <scope>NUCLEOTIDE SEQUENCE [LARGE SCALE GENOMIC DNA]</scope>
    <source>
        <strain evidence="3 4">CGMCC 1.9161</strain>
    </source>
</reference>
<evidence type="ECO:0000259" key="1">
    <source>
        <dbReference type="Pfam" id="PF01548"/>
    </source>
</evidence>
<keyword evidence="4" id="KW-1185">Reference proteome</keyword>
<sequence>MPFTVGFDWGNAGHAACILDETGAVRARLAVPHTAVGLAKFVAALARIAPAGEMPVAIERPSGLVVDTLVAAGHPVVPIHPNVVKACRPRYRAAGGKSDPGDAYMLADILRTDGHRFAPLRQASDAVKALRALVRGRDDLVATRVGLANQLRSLLESFWPGAAAIFADVDSPVALAFLARYPMPESAARLGEKRMAAFMAQARYSGRRSAAELLGRLRAAPTGLAGRDESEAKGEIVRALVLALERIVAAIRDLTARIEHDVAELPDGRIVMSFPRAGRINAAQILAEIGDDRERFQTADQLAAEAGVCPVTHASGKSRGVVFRWACNHRLRAAVTCFADNSRHASPWAADVYTRARQRGCSHPHAVRILARAWIRILWHAWRDRADYDPARHLAAQKCAA</sequence>
<dbReference type="GO" id="GO:0004803">
    <property type="term" value="F:transposase activity"/>
    <property type="evidence" value="ECO:0007669"/>
    <property type="project" value="InterPro"/>
</dbReference>
<comment type="caution">
    <text evidence="3">The sequence shown here is derived from an EMBL/GenBank/DDBJ whole genome shotgun (WGS) entry which is preliminary data.</text>
</comment>
<dbReference type="GO" id="GO:0003677">
    <property type="term" value="F:DNA binding"/>
    <property type="evidence" value="ECO:0007669"/>
    <property type="project" value="InterPro"/>
</dbReference>
<gene>
    <name evidence="3" type="ORF">GCM10011322_48110</name>
</gene>
<dbReference type="Pfam" id="PF02371">
    <property type="entry name" value="Transposase_20"/>
    <property type="match status" value="1"/>
</dbReference>
<dbReference type="InterPro" id="IPR047650">
    <property type="entry name" value="Transpos_IS110"/>
</dbReference>
<name>A0A917QM91_9HYPH</name>
<dbReference type="Proteomes" id="UP000600449">
    <property type="component" value="Unassembled WGS sequence"/>
</dbReference>
<dbReference type="PANTHER" id="PTHR33055:SF3">
    <property type="entry name" value="PUTATIVE TRANSPOSASE FOR IS117-RELATED"/>
    <property type="match status" value="1"/>
</dbReference>
<accession>A0A917QM91</accession>
<proteinExistence type="predicted"/>
<dbReference type="EMBL" id="BMMF01000036">
    <property type="protein sequence ID" value="GGK55859.1"/>
    <property type="molecule type" value="Genomic_DNA"/>
</dbReference>
<dbReference type="RefSeq" id="WP_188915838.1">
    <property type="nucleotide sequence ID" value="NZ_BMMF01000036.1"/>
</dbReference>
<dbReference type="Pfam" id="PF01548">
    <property type="entry name" value="DEDD_Tnp_IS110"/>
    <property type="match status" value="1"/>
</dbReference>
<dbReference type="InterPro" id="IPR002525">
    <property type="entry name" value="Transp_IS110-like_N"/>
</dbReference>
<dbReference type="NCBIfam" id="NF033542">
    <property type="entry name" value="transpos_IS110"/>
    <property type="match status" value="1"/>
</dbReference>
<evidence type="ECO:0000313" key="4">
    <source>
        <dbReference type="Proteomes" id="UP000600449"/>
    </source>
</evidence>
<dbReference type="GO" id="GO:0006313">
    <property type="term" value="P:DNA transposition"/>
    <property type="evidence" value="ECO:0007669"/>
    <property type="project" value="InterPro"/>
</dbReference>
<organism evidence="3 4">
    <name type="scientific">Salinarimonas ramus</name>
    <dbReference type="NCBI Taxonomy" id="690164"/>
    <lineage>
        <taxon>Bacteria</taxon>
        <taxon>Pseudomonadati</taxon>
        <taxon>Pseudomonadota</taxon>
        <taxon>Alphaproteobacteria</taxon>
        <taxon>Hyphomicrobiales</taxon>
        <taxon>Salinarimonadaceae</taxon>
        <taxon>Salinarimonas</taxon>
    </lineage>
</organism>